<protein>
    <submittedName>
        <fullName evidence="2">Uncharacterized protein</fullName>
    </submittedName>
</protein>
<name>X1AZ82_9ZZZZ</name>
<reference evidence="2" key="1">
    <citation type="journal article" date="2014" name="Front. Microbiol.">
        <title>High frequency of phylogenetically diverse reductive dehalogenase-homologous genes in deep subseafloor sedimentary metagenomes.</title>
        <authorList>
            <person name="Kawai M."/>
            <person name="Futagami T."/>
            <person name="Toyoda A."/>
            <person name="Takaki Y."/>
            <person name="Nishi S."/>
            <person name="Hori S."/>
            <person name="Arai W."/>
            <person name="Tsubouchi T."/>
            <person name="Morono Y."/>
            <person name="Uchiyama I."/>
            <person name="Ito T."/>
            <person name="Fujiyama A."/>
            <person name="Inagaki F."/>
            <person name="Takami H."/>
        </authorList>
    </citation>
    <scope>NUCLEOTIDE SEQUENCE</scope>
    <source>
        <strain evidence="2">Expedition CK06-06</strain>
    </source>
</reference>
<sequence>MFNMPLGAGLAIMLLIPSMVAFLFQKYWVGKKSY</sequence>
<keyword evidence="1" id="KW-0472">Membrane</keyword>
<comment type="caution">
    <text evidence="2">The sequence shown here is derived from an EMBL/GenBank/DDBJ whole genome shotgun (WGS) entry which is preliminary data.</text>
</comment>
<keyword evidence="1" id="KW-0812">Transmembrane</keyword>
<feature type="non-terminal residue" evidence="2">
    <location>
        <position position="34"/>
    </location>
</feature>
<evidence type="ECO:0000313" key="2">
    <source>
        <dbReference type="EMBL" id="GAG65066.1"/>
    </source>
</evidence>
<gene>
    <name evidence="2" type="ORF">S01H4_07855</name>
</gene>
<dbReference type="AlphaFoldDB" id="X1AZ82"/>
<dbReference type="EMBL" id="BART01002620">
    <property type="protein sequence ID" value="GAG65066.1"/>
    <property type="molecule type" value="Genomic_DNA"/>
</dbReference>
<accession>X1AZ82</accession>
<keyword evidence="1" id="KW-1133">Transmembrane helix</keyword>
<evidence type="ECO:0000256" key="1">
    <source>
        <dbReference type="SAM" id="Phobius"/>
    </source>
</evidence>
<proteinExistence type="predicted"/>
<feature type="transmembrane region" description="Helical" evidence="1">
    <location>
        <begin position="6"/>
        <end position="24"/>
    </location>
</feature>
<organism evidence="2">
    <name type="scientific">marine sediment metagenome</name>
    <dbReference type="NCBI Taxonomy" id="412755"/>
    <lineage>
        <taxon>unclassified sequences</taxon>
        <taxon>metagenomes</taxon>
        <taxon>ecological metagenomes</taxon>
    </lineage>
</organism>